<accession>A0A653C463</accession>
<evidence type="ECO:0000313" key="2">
    <source>
        <dbReference type="Proteomes" id="UP000410492"/>
    </source>
</evidence>
<dbReference type="OrthoDB" id="8066955at2759"/>
<keyword evidence="2" id="KW-1185">Reference proteome</keyword>
<gene>
    <name evidence="1" type="ORF">CALMAC_LOCUS6105</name>
</gene>
<reference evidence="1 2" key="1">
    <citation type="submission" date="2019-01" db="EMBL/GenBank/DDBJ databases">
        <authorList>
            <person name="Sayadi A."/>
        </authorList>
    </citation>
    <scope>NUCLEOTIDE SEQUENCE [LARGE SCALE GENOMIC DNA]</scope>
</reference>
<dbReference type="EMBL" id="CAACVG010006946">
    <property type="protein sequence ID" value="VEN42716.1"/>
    <property type="molecule type" value="Genomic_DNA"/>
</dbReference>
<organism evidence="1 2">
    <name type="scientific">Callosobruchus maculatus</name>
    <name type="common">Southern cowpea weevil</name>
    <name type="synonym">Pulse bruchid</name>
    <dbReference type="NCBI Taxonomy" id="64391"/>
    <lineage>
        <taxon>Eukaryota</taxon>
        <taxon>Metazoa</taxon>
        <taxon>Ecdysozoa</taxon>
        <taxon>Arthropoda</taxon>
        <taxon>Hexapoda</taxon>
        <taxon>Insecta</taxon>
        <taxon>Pterygota</taxon>
        <taxon>Neoptera</taxon>
        <taxon>Endopterygota</taxon>
        <taxon>Coleoptera</taxon>
        <taxon>Polyphaga</taxon>
        <taxon>Cucujiformia</taxon>
        <taxon>Chrysomeloidea</taxon>
        <taxon>Chrysomelidae</taxon>
        <taxon>Bruchinae</taxon>
        <taxon>Bruchini</taxon>
        <taxon>Callosobruchus</taxon>
    </lineage>
</organism>
<protein>
    <submittedName>
        <fullName evidence="1">Uncharacterized protein</fullName>
    </submittedName>
</protein>
<proteinExistence type="predicted"/>
<dbReference type="Proteomes" id="UP000410492">
    <property type="component" value="Unassembled WGS sequence"/>
</dbReference>
<sequence length="48" mass="5680">MPFLPFKDSNRSVIHRKSSLALTPEDEPLEIFVSIFKFLYFVCYSLRP</sequence>
<dbReference type="AlphaFoldDB" id="A0A653C463"/>
<name>A0A653C463_CALMS</name>
<evidence type="ECO:0000313" key="1">
    <source>
        <dbReference type="EMBL" id="VEN42716.1"/>
    </source>
</evidence>